<evidence type="ECO:0000256" key="4">
    <source>
        <dbReference type="ARBA" id="ARBA00022618"/>
    </source>
</evidence>
<evidence type="ECO:0000256" key="7">
    <source>
        <dbReference type="ARBA" id="ARBA00024910"/>
    </source>
</evidence>
<dbReference type="InterPro" id="IPR007838">
    <property type="entry name" value="Cell_div_ZapA-like"/>
</dbReference>
<comment type="caution">
    <text evidence="11">The sequence shown here is derived from an EMBL/GenBank/DDBJ whole genome shotgun (WGS) entry which is preliminary data.</text>
</comment>
<feature type="region of interest" description="Disordered" evidence="10">
    <location>
        <begin position="110"/>
        <end position="139"/>
    </location>
</feature>
<keyword evidence="3" id="KW-0963">Cytoplasm</keyword>
<keyword evidence="4 11" id="KW-0132">Cell division</keyword>
<reference evidence="11" key="2">
    <citation type="submission" date="2021-04" db="EMBL/GenBank/DDBJ databases">
        <authorList>
            <person name="Gilroy R."/>
        </authorList>
    </citation>
    <scope>NUCLEOTIDE SEQUENCE</scope>
    <source>
        <strain evidence="11">ChiSjej5B23-2810</strain>
    </source>
</reference>
<dbReference type="GO" id="GO:0000921">
    <property type="term" value="P:septin ring assembly"/>
    <property type="evidence" value="ECO:0007669"/>
    <property type="project" value="TreeGrafter"/>
</dbReference>
<dbReference type="InterPro" id="IPR036192">
    <property type="entry name" value="Cell_div_ZapA-like_sf"/>
</dbReference>
<dbReference type="GO" id="GO:0005829">
    <property type="term" value="C:cytosol"/>
    <property type="evidence" value="ECO:0007669"/>
    <property type="project" value="TreeGrafter"/>
</dbReference>
<keyword evidence="5" id="KW-0717">Septation</keyword>
<dbReference type="Gene3D" id="6.10.250.790">
    <property type="match status" value="1"/>
</dbReference>
<organism evidence="11 12">
    <name type="scientific">Candidatus Faecalibacterium faecigallinarum</name>
    <dbReference type="NCBI Taxonomy" id="2838577"/>
    <lineage>
        <taxon>Bacteria</taxon>
        <taxon>Bacillati</taxon>
        <taxon>Bacillota</taxon>
        <taxon>Clostridia</taxon>
        <taxon>Eubacteriales</taxon>
        <taxon>Oscillospiraceae</taxon>
        <taxon>Faecalibacterium</taxon>
    </lineage>
</organism>
<evidence type="ECO:0000256" key="1">
    <source>
        <dbReference type="ARBA" id="ARBA00004496"/>
    </source>
</evidence>
<dbReference type="Proteomes" id="UP000823906">
    <property type="component" value="Unassembled WGS sequence"/>
</dbReference>
<gene>
    <name evidence="11" type="ORF">H9703_01090</name>
</gene>
<dbReference type="PANTHER" id="PTHR34981">
    <property type="entry name" value="CELL DIVISION PROTEIN ZAPA"/>
    <property type="match status" value="1"/>
</dbReference>
<dbReference type="Pfam" id="PF05164">
    <property type="entry name" value="ZapA"/>
    <property type="match status" value="1"/>
</dbReference>
<protein>
    <recommendedName>
        <fullName evidence="2">Cell division protein ZapA</fullName>
    </recommendedName>
    <alternativeName>
        <fullName evidence="9">Z ring-associated protein ZapA</fullName>
    </alternativeName>
</protein>
<evidence type="ECO:0000313" key="11">
    <source>
        <dbReference type="EMBL" id="HJC44728.1"/>
    </source>
</evidence>
<evidence type="ECO:0000256" key="8">
    <source>
        <dbReference type="ARBA" id="ARBA00026068"/>
    </source>
</evidence>
<comment type="function">
    <text evidence="7">Activator of cell division through the inhibition of FtsZ GTPase activity, therefore promoting FtsZ assembly into bundles of protofilaments necessary for the formation of the division Z ring. It is recruited early at mid-cell but it is not essential for cell division.</text>
</comment>
<dbReference type="GO" id="GO:0043093">
    <property type="term" value="P:FtsZ-dependent cytokinesis"/>
    <property type="evidence" value="ECO:0007669"/>
    <property type="project" value="TreeGrafter"/>
</dbReference>
<evidence type="ECO:0000256" key="10">
    <source>
        <dbReference type="SAM" id="MobiDB-lite"/>
    </source>
</evidence>
<keyword evidence="6" id="KW-0131">Cell cycle</keyword>
<proteinExistence type="predicted"/>
<dbReference type="PANTHER" id="PTHR34981:SF1">
    <property type="entry name" value="CELL DIVISION PROTEIN ZAPA"/>
    <property type="match status" value="1"/>
</dbReference>
<accession>A0A9D2T2I3</accession>
<sequence>MVNKVRVNIAGAQYAFATTDSEKYITSLADKLDRDITKLMEANPSLPVTKAAVFCAMDYLDEYQKSTGSAENMRSQIQDYIADAARARTAEDKLRAENEALRREAAALRDQLDRLRRHQEKEKEKEKDKEQQAPDAGNG</sequence>
<evidence type="ECO:0000256" key="3">
    <source>
        <dbReference type="ARBA" id="ARBA00022490"/>
    </source>
</evidence>
<feature type="compositionally biased region" description="Basic and acidic residues" evidence="10">
    <location>
        <begin position="110"/>
        <end position="132"/>
    </location>
</feature>
<dbReference type="GO" id="GO:0030428">
    <property type="term" value="C:cell septum"/>
    <property type="evidence" value="ECO:0007669"/>
    <property type="project" value="TreeGrafter"/>
</dbReference>
<dbReference type="AlphaFoldDB" id="A0A9D2T2I3"/>
<evidence type="ECO:0000256" key="2">
    <source>
        <dbReference type="ARBA" id="ARBA00015195"/>
    </source>
</evidence>
<evidence type="ECO:0000256" key="5">
    <source>
        <dbReference type="ARBA" id="ARBA00023210"/>
    </source>
</evidence>
<comment type="subcellular location">
    <subcellularLocation>
        <location evidence="1">Cytoplasm</location>
    </subcellularLocation>
</comment>
<dbReference type="GO" id="GO:0000917">
    <property type="term" value="P:division septum assembly"/>
    <property type="evidence" value="ECO:0007669"/>
    <property type="project" value="UniProtKB-KW"/>
</dbReference>
<evidence type="ECO:0000256" key="6">
    <source>
        <dbReference type="ARBA" id="ARBA00023306"/>
    </source>
</evidence>
<name>A0A9D2T2I3_9FIRM</name>
<evidence type="ECO:0000313" key="12">
    <source>
        <dbReference type="Proteomes" id="UP000823906"/>
    </source>
</evidence>
<dbReference type="SUPFAM" id="SSF102829">
    <property type="entry name" value="Cell division protein ZapA-like"/>
    <property type="match status" value="1"/>
</dbReference>
<comment type="subunit">
    <text evidence="8">Homodimer. Interacts with FtsZ.</text>
</comment>
<reference evidence="11" key="1">
    <citation type="journal article" date="2021" name="PeerJ">
        <title>Extensive microbial diversity within the chicken gut microbiome revealed by metagenomics and culture.</title>
        <authorList>
            <person name="Gilroy R."/>
            <person name="Ravi A."/>
            <person name="Getino M."/>
            <person name="Pursley I."/>
            <person name="Horton D.L."/>
            <person name="Alikhan N.F."/>
            <person name="Baker D."/>
            <person name="Gharbi K."/>
            <person name="Hall N."/>
            <person name="Watson M."/>
            <person name="Adriaenssens E.M."/>
            <person name="Foster-Nyarko E."/>
            <person name="Jarju S."/>
            <person name="Secka A."/>
            <person name="Antonio M."/>
            <person name="Oren A."/>
            <person name="Chaudhuri R.R."/>
            <person name="La Ragione R."/>
            <person name="Hildebrand F."/>
            <person name="Pallen M.J."/>
        </authorList>
    </citation>
    <scope>NUCLEOTIDE SEQUENCE</scope>
    <source>
        <strain evidence="11">ChiSjej5B23-2810</strain>
    </source>
</reference>
<evidence type="ECO:0000256" key="9">
    <source>
        <dbReference type="ARBA" id="ARBA00033158"/>
    </source>
</evidence>
<dbReference type="EMBL" id="DWWN01000007">
    <property type="protein sequence ID" value="HJC44728.1"/>
    <property type="molecule type" value="Genomic_DNA"/>
</dbReference>
<dbReference type="InterPro" id="IPR053712">
    <property type="entry name" value="Bac_CellDiv_Activator"/>
</dbReference>
<dbReference type="GO" id="GO:0032153">
    <property type="term" value="C:cell division site"/>
    <property type="evidence" value="ECO:0007669"/>
    <property type="project" value="TreeGrafter"/>
</dbReference>